<dbReference type="OrthoDB" id="977540at2"/>
<dbReference type="eggNOG" id="COG1131">
    <property type="taxonomic scope" value="Bacteria"/>
</dbReference>
<dbReference type="SUPFAM" id="SSF52540">
    <property type="entry name" value="P-loop containing nucleoside triphosphate hydrolases"/>
    <property type="match status" value="1"/>
</dbReference>
<protein>
    <submittedName>
        <fullName evidence="5">ABC-2 type transport system ATP-binding protein</fullName>
    </submittedName>
</protein>
<dbReference type="Gene3D" id="3.40.50.300">
    <property type="entry name" value="P-loop containing nucleotide triphosphate hydrolases"/>
    <property type="match status" value="1"/>
</dbReference>
<evidence type="ECO:0000256" key="2">
    <source>
        <dbReference type="ARBA" id="ARBA00022741"/>
    </source>
</evidence>
<dbReference type="PROSITE" id="PS50893">
    <property type="entry name" value="ABC_TRANSPORTER_2"/>
    <property type="match status" value="1"/>
</dbReference>
<dbReference type="InterPro" id="IPR003593">
    <property type="entry name" value="AAA+_ATPase"/>
</dbReference>
<evidence type="ECO:0000259" key="4">
    <source>
        <dbReference type="PROSITE" id="PS50893"/>
    </source>
</evidence>
<gene>
    <name evidence="5" type="ORF">HLUCCX10_04200</name>
</gene>
<dbReference type="Pfam" id="PF00005">
    <property type="entry name" value="ABC_tran"/>
    <property type="match status" value="1"/>
</dbReference>
<keyword evidence="2" id="KW-0547">Nucleotide-binding</keyword>
<keyword evidence="1" id="KW-0813">Transport</keyword>
<keyword evidence="3 5" id="KW-0067">ATP-binding</keyword>
<organism evidence="5 6">
    <name type="scientific">Algoriphagus marincola HL-49</name>
    <dbReference type="NCBI Taxonomy" id="1305737"/>
    <lineage>
        <taxon>Bacteria</taxon>
        <taxon>Pseudomonadati</taxon>
        <taxon>Bacteroidota</taxon>
        <taxon>Cytophagia</taxon>
        <taxon>Cytophagales</taxon>
        <taxon>Cyclobacteriaceae</taxon>
        <taxon>Algoriphagus</taxon>
    </lineage>
</organism>
<dbReference type="PANTHER" id="PTHR42939:SF1">
    <property type="entry name" value="ABC TRANSPORTER ATP-BINDING PROTEIN ALBC-RELATED"/>
    <property type="match status" value="1"/>
</dbReference>
<evidence type="ECO:0000256" key="1">
    <source>
        <dbReference type="ARBA" id="ARBA00022448"/>
    </source>
</evidence>
<name>A0A0P8C844_9BACT</name>
<dbReference type="GO" id="GO:0016887">
    <property type="term" value="F:ATP hydrolysis activity"/>
    <property type="evidence" value="ECO:0007669"/>
    <property type="project" value="InterPro"/>
</dbReference>
<dbReference type="CDD" id="cd03230">
    <property type="entry name" value="ABC_DR_subfamily_A"/>
    <property type="match status" value="1"/>
</dbReference>
<proteinExistence type="predicted"/>
<dbReference type="InterPro" id="IPR027417">
    <property type="entry name" value="P-loop_NTPase"/>
</dbReference>
<accession>A0A0P8C844</accession>
<dbReference type="Proteomes" id="UP000050421">
    <property type="component" value="Unassembled WGS sequence"/>
</dbReference>
<dbReference type="PANTHER" id="PTHR42939">
    <property type="entry name" value="ABC TRANSPORTER ATP-BINDING PROTEIN ALBC-RELATED"/>
    <property type="match status" value="1"/>
</dbReference>
<dbReference type="InterPro" id="IPR017871">
    <property type="entry name" value="ABC_transporter-like_CS"/>
</dbReference>
<reference evidence="5 6" key="1">
    <citation type="submission" date="2015-09" db="EMBL/GenBank/DDBJ databases">
        <title>Identification and resolution of microdiversity through metagenomic sequencing of parallel consortia.</title>
        <authorList>
            <person name="Nelson W.C."/>
            <person name="Romine M.F."/>
            <person name="Lindemann S.R."/>
        </authorList>
    </citation>
    <scope>NUCLEOTIDE SEQUENCE [LARGE SCALE GENOMIC DNA]</scope>
    <source>
        <strain evidence="5">HL-49</strain>
    </source>
</reference>
<dbReference type="PROSITE" id="PS00211">
    <property type="entry name" value="ABC_TRANSPORTER_1"/>
    <property type="match status" value="1"/>
</dbReference>
<evidence type="ECO:0000256" key="3">
    <source>
        <dbReference type="ARBA" id="ARBA00022840"/>
    </source>
</evidence>
<dbReference type="InterPro" id="IPR003439">
    <property type="entry name" value="ABC_transporter-like_ATP-bd"/>
</dbReference>
<evidence type="ECO:0000313" key="5">
    <source>
        <dbReference type="EMBL" id="KPQ18989.1"/>
    </source>
</evidence>
<dbReference type="STRING" id="1305737.GCA_000526355_03576"/>
<feature type="domain" description="ABC transporter" evidence="4">
    <location>
        <begin position="2"/>
        <end position="230"/>
    </location>
</feature>
<dbReference type="SMART" id="SM00382">
    <property type="entry name" value="AAA"/>
    <property type="match status" value="1"/>
</dbReference>
<sequence>MISVKNLKKQYKEAIVLDVEALEIPKGECFGLVGNNGAGKTTLFRIMLDLVRPTSGEVSLEGHIVNQGEEWKKFTGAYLDEHMLLSYLTPDEYFETLRKIHGLSEADLEVHLEKFAELFNDEVRGKKKYIRDLSKGNLKKVGIAAALLGNPEVVFLDEPFENLDPSSQIRLKKLISNEKDEFKRTFLISSHDLNHVTEICDRIVLLEKGKIIRDLREKSEMMRELEAYFVG</sequence>
<dbReference type="GO" id="GO:0005524">
    <property type="term" value="F:ATP binding"/>
    <property type="evidence" value="ECO:0007669"/>
    <property type="project" value="UniProtKB-KW"/>
</dbReference>
<dbReference type="EMBL" id="LJXT01000017">
    <property type="protein sequence ID" value="KPQ18989.1"/>
    <property type="molecule type" value="Genomic_DNA"/>
</dbReference>
<dbReference type="PATRIC" id="fig|1305737.6.peg.1488"/>
<comment type="caution">
    <text evidence="5">The sequence shown here is derived from an EMBL/GenBank/DDBJ whole genome shotgun (WGS) entry which is preliminary data.</text>
</comment>
<dbReference type="AlphaFoldDB" id="A0A0P8C844"/>
<evidence type="ECO:0000313" key="6">
    <source>
        <dbReference type="Proteomes" id="UP000050421"/>
    </source>
</evidence>
<dbReference type="InterPro" id="IPR051782">
    <property type="entry name" value="ABC_Transporter_VariousFunc"/>
</dbReference>